<sequence>MASNSASQQDLADRLSEVLRKLSRDGVDLHVLARKVGEERRDLLRWAGGTTMPAHVLVALLDELPRHHADYLIGATQLRLVARDEAPNLCAMKAAAATASFAAEVAQRMADGSWCHRDDAESKEDARETITVLQQYVGD</sequence>
<reference evidence="1 2" key="1">
    <citation type="submission" date="2024-09" db="EMBL/GenBank/DDBJ databases">
        <authorList>
            <person name="Sun Q."/>
            <person name="Mori K."/>
        </authorList>
    </citation>
    <scope>NUCLEOTIDE SEQUENCE [LARGE SCALE GENOMIC DNA]</scope>
    <source>
        <strain evidence="1 2">CCM 7706</strain>
    </source>
</reference>
<gene>
    <name evidence="1" type="ORF">ACFFJC_10535</name>
</gene>
<evidence type="ECO:0000313" key="2">
    <source>
        <dbReference type="Proteomes" id="UP001589798"/>
    </source>
</evidence>
<protein>
    <recommendedName>
        <fullName evidence="3">XRE family transcriptional regulator</fullName>
    </recommendedName>
</protein>
<accession>A0ABV6CVF1</accession>
<keyword evidence="2" id="KW-1185">Reference proteome</keyword>
<name>A0ABV6CVF1_9SPHN</name>
<evidence type="ECO:0008006" key="3">
    <source>
        <dbReference type="Google" id="ProtNLM"/>
    </source>
</evidence>
<organism evidence="1 2">
    <name type="scientific">Novosphingobium soli</name>
    <dbReference type="NCBI Taxonomy" id="574956"/>
    <lineage>
        <taxon>Bacteria</taxon>
        <taxon>Pseudomonadati</taxon>
        <taxon>Pseudomonadota</taxon>
        <taxon>Alphaproteobacteria</taxon>
        <taxon>Sphingomonadales</taxon>
        <taxon>Sphingomonadaceae</taxon>
        <taxon>Novosphingobium</taxon>
    </lineage>
</organism>
<comment type="caution">
    <text evidence="1">The sequence shown here is derived from an EMBL/GenBank/DDBJ whole genome shotgun (WGS) entry which is preliminary data.</text>
</comment>
<dbReference type="RefSeq" id="WP_379487469.1">
    <property type="nucleotide sequence ID" value="NZ_JBHLWK010000013.1"/>
</dbReference>
<proteinExistence type="predicted"/>
<evidence type="ECO:0000313" key="1">
    <source>
        <dbReference type="EMBL" id="MFC0204709.1"/>
    </source>
</evidence>
<dbReference type="EMBL" id="JBHLWK010000013">
    <property type="protein sequence ID" value="MFC0204709.1"/>
    <property type="molecule type" value="Genomic_DNA"/>
</dbReference>
<dbReference type="Proteomes" id="UP001589798">
    <property type="component" value="Unassembled WGS sequence"/>
</dbReference>